<dbReference type="GO" id="GO:0015824">
    <property type="term" value="P:proline transport"/>
    <property type="evidence" value="ECO:0007669"/>
    <property type="project" value="TreeGrafter"/>
</dbReference>
<evidence type="ECO:0000256" key="5">
    <source>
        <dbReference type="ARBA" id="ARBA00022692"/>
    </source>
</evidence>
<dbReference type="InterPro" id="IPR050277">
    <property type="entry name" value="Sodium:Solute_Symporter"/>
</dbReference>
<feature type="transmembrane region" description="Helical" evidence="14">
    <location>
        <begin position="282"/>
        <end position="307"/>
    </location>
</feature>
<feature type="transmembrane region" description="Helical" evidence="14">
    <location>
        <begin position="67"/>
        <end position="91"/>
    </location>
</feature>
<evidence type="ECO:0000256" key="10">
    <source>
        <dbReference type="ARBA" id="ARBA00023136"/>
    </source>
</evidence>
<organism evidence="15 16">
    <name type="scientific">Syntrophorhabdus aromaticivorans</name>
    <dbReference type="NCBI Taxonomy" id="328301"/>
    <lineage>
        <taxon>Bacteria</taxon>
        <taxon>Pseudomonadati</taxon>
        <taxon>Thermodesulfobacteriota</taxon>
        <taxon>Syntrophorhabdia</taxon>
        <taxon>Syntrophorhabdales</taxon>
        <taxon>Syntrophorhabdaceae</taxon>
        <taxon>Syntrophorhabdus</taxon>
    </lineage>
</organism>
<proteinExistence type="inferred from homology"/>
<dbReference type="Proteomes" id="UP000777265">
    <property type="component" value="Unassembled WGS sequence"/>
</dbReference>
<dbReference type="CDD" id="cd10322">
    <property type="entry name" value="SLC5sbd"/>
    <property type="match status" value="1"/>
</dbReference>
<dbReference type="GO" id="GO:0005886">
    <property type="term" value="C:plasma membrane"/>
    <property type="evidence" value="ECO:0007669"/>
    <property type="project" value="UniProtKB-SubCell"/>
</dbReference>
<evidence type="ECO:0000313" key="15">
    <source>
        <dbReference type="EMBL" id="NLW35190.1"/>
    </source>
</evidence>
<evidence type="ECO:0000256" key="9">
    <source>
        <dbReference type="ARBA" id="ARBA00023065"/>
    </source>
</evidence>
<protein>
    <submittedName>
        <fullName evidence="15">Sodium:solute symporter family protein</fullName>
    </submittedName>
</protein>
<keyword evidence="8" id="KW-0915">Sodium</keyword>
<evidence type="ECO:0000256" key="14">
    <source>
        <dbReference type="SAM" id="Phobius"/>
    </source>
</evidence>
<keyword evidence="11" id="KW-0739">Sodium transport</keyword>
<evidence type="ECO:0000256" key="8">
    <source>
        <dbReference type="ARBA" id="ARBA00023053"/>
    </source>
</evidence>
<keyword evidence="3" id="KW-0813">Transport</keyword>
<feature type="transmembrane region" description="Helical" evidence="14">
    <location>
        <begin position="43"/>
        <end position="61"/>
    </location>
</feature>
<dbReference type="PANTHER" id="PTHR48086">
    <property type="entry name" value="SODIUM/PROLINE SYMPORTER-RELATED"/>
    <property type="match status" value="1"/>
</dbReference>
<feature type="transmembrane region" description="Helical" evidence="14">
    <location>
        <begin position="338"/>
        <end position="357"/>
    </location>
</feature>
<comment type="subcellular location">
    <subcellularLocation>
        <location evidence="1">Cell membrane</location>
        <topology evidence="1">Multi-pass membrane protein</topology>
    </subcellularLocation>
</comment>
<evidence type="ECO:0000256" key="3">
    <source>
        <dbReference type="ARBA" id="ARBA00022448"/>
    </source>
</evidence>
<comment type="caution">
    <text evidence="15">The sequence shown here is derived from an EMBL/GenBank/DDBJ whole genome shotgun (WGS) entry which is preliminary data.</text>
</comment>
<reference evidence="15" key="1">
    <citation type="journal article" date="2020" name="Biotechnol. Biofuels">
        <title>New insights from the biogas microbiome by comprehensive genome-resolved metagenomics of nearly 1600 species originating from multiple anaerobic digesters.</title>
        <authorList>
            <person name="Campanaro S."/>
            <person name="Treu L."/>
            <person name="Rodriguez-R L.M."/>
            <person name="Kovalovszki A."/>
            <person name="Ziels R.M."/>
            <person name="Maus I."/>
            <person name="Zhu X."/>
            <person name="Kougias P.G."/>
            <person name="Basile A."/>
            <person name="Luo G."/>
            <person name="Schluter A."/>
            <person name="Konstantinidis K.T."/>
            <person name="Angelidaki I."/>
        </authorList>
    </citation>
    <scope>NUCLEOTIDE SEQUENCE</scope>
    <source>
        <strain evidence="15">AS06rmzACSIP_7</strain>
    </source>
</reference>
<keyword evidence="4" id="KW-1003">Cell membrane</keyword>
<dbReference type="InterPro" id="IPR001734">
    <property type="entry name" value="Na/solute_symporter"/>
</dbReference>
<feature type="transmembrane region" description="Helical" evidence="14">
    <location>
        <begin position="243"/>
        <end position="261"/>
    </location>
</feature>
<comment type="similarity">
    <text evidence="2 13">Belongs to the sodium:solute symporter (SSF) (TC 2.A.21) family.</text>
</comment>
<evidence type="ECO:0000256" key="7">
    <source>
        <dbReference type="ARBA" id="ARBA00022989"/>
    </source>
</evidence>
<feature type="transmembrane region" description="Helical" evidence="14">
    <location>
        <begin position="6"/>
        <end position="23"/>
    </location>
</feature>
<evidence type="ECO:0000256" key="13">
    <source>
        <dbReference type="RuleBase" id="RU362091"/>
    </source>
</evidence>
<evidence type="ECO:0000256" key="12">
    <source>
        <dbReference type="ARBA" id="ARBA00033708"/>
    </source>
</evidence>
<keyword evidence="7 14" id="KW-1133">Transmembrane helix</keyword>
<feature type="transmembrane region" description="Helical" evidence="14">
    <location>
        <begin position="494"/>
        <end position="514"/>
    </location>
</feature>
<keyword evidence="9" id="KW-0406">Ion transport</keyword>
<dbReference type="PANTHER" id="PTHR48086:SF3">
    <property type="entry name" value="SODIUM_PROLINE SYMPORTER"/>
    <property type="match status" value="1"/>
</dbReference>
<dbReference type="InterPro" id="IPR038377">
    <property type="entry name" value="Na/Glc_symporter_sf"/>
</dbReference>
<feature type="transmembrane region" description="Helical" evidence="14">
    <location>
        <begin position="443"/>
        <end position="461"/>
    </location>
</feature>
<dbReference type="EMBL" id="JAAYEE010000112">
    <property type="protein sequence ID" value="NLW35190.1"/>
    <property type="molecule type" value="Genomic_DNA"/>
</dbReference>
<keyword evidence="5 14" id="KW-0812">Transmembrane</keyword>
<evidence type="ECO:0000313" key="16">
    <source>
        <dbReference type="Proteomes" id="UP000777265"/>
    </source>
</evidence>
<dbReference type="AlphaFoldDB" id="A0A971M3V0"/>
<dbReference type="Gene3D" id="1.20.1730.10">
    <property type="entry name" value="Sodium/glucose cotransporter"/>
    <property type="match status" value="1"/>
</dbReference>
<dbReference type="GO" id="GO:0015193">
    <property type="term" value="F:L-proline transmembrane transporter activity"/>
    <property type="evidence" value="ECO:0007669"/>
    <property type="project" value="TreeGrafter"/>
</dbReference>
<keyword evidence="10 14" id="KW-0472">Membrane</keyword>
<feature type="transmembrane region" description="Helical" evidence="14">
    <location>
        <begin position="184"/>
        <end position="204"/>
    </location>
</feature>
<name>A0A971M3V0_9BACT</name>
<sequence>MVYLVTFTILYLAATIYFGYLGYRRTTTVSDYLLAGRQVHPLVMALGYGSTYISTSAVIGFGGTSALYGFSLTWLTFLNILVGVWIAFVVFGKRTRKMGKALDAHTFPELLGRRYESRFIQGFSGLVILIFMPVYTAAILIGISRFIEVYLGIPFATAFLGFLLITACYVIWGGLKGVLYTSAFQGVIMVVVMVGIGISTYTAAGGPASGHQALSELTSLIPDHLRGLGHRGFTSMPAGGSPLWWYVITTMIMGVGIGVIGQPQLVVRFMTLKSDRELNRSIPFTALFILFTTGIAFAVGALTNIFFFGAYGQLSVQAVHGNIDKIIPLYVDTFYPRWFAAAFLVTLMAAAMSANSAQFHTLGTSLSRDIFEQALLKGKSVAETTIVTRIGIVFSIFSTLLIGLVLPESVVAIATAFFFSLCGATFIPSYLFALYWRRGTRSGATTSILCGFLVSLLWMLLVHEEESKVIGLSRLLFGTDSVAGHPWNMIDPQIVALPVSLVVFVVVSLLTAPVKTETLKNAFRHI</sequence>
<evidence type="ECO:0000256" key="11">
    <source>
        <dbReference type="ARBA" id="ARBA00023201"/>
    </source>
</evidence>
<feature type="transmembrane region" description="Helical" evidence="14">
    <location>
        <begin position="123"/>
        <end position="143"/>
    </location>
</feature>
<accession>A0A971M3V0</accession>
<comment type="catalytic activity">
    <reaction evidence="12">
        <text>L-proline(in) + Na(+)(in) = L-proline(out) + Na(+)(out)</text>
        <dbReference type="Rhea" id="RHEA:28967"/>
        <dbReference type="ChEBI" id="CHEBI:29101"/>
        <dbReference type="ChEBI" id="CHEBI:60039"/>
    </reaction>
</comment>
<evidence type="ECO:0000256" key="4">
    <source>
        <dbReference type="ARBA" id="ARBA00022475"/>
    </source>
</evidence>
<feature type="transmembrane region" description="Helical" evidence="14">
    <location>
        <begin position="386"/>
        <end position="406"/>
    </location>
</feature>
<feature type="transmembrane region" description="Helical" evidence="14">
    <location>
        <begin position="149"/>
        <end position="172"/>
    </location>
</feature>
<feature type="transmembrane region" description="Helical" evidence="14">
    <location>
        <begin position="412"/>
        <end position="436"/>
    </location>
</feature>
<evidence type="ECO:0000256" key="6">
    <source>
        <dbReference type="ARBA" id="ARBA00022847"/>
    </source>
</evidence>
<evidence type="ECO:0000256" key="1">
    <source>
        <dbReference type="ARBA" id="ARBA00004651"/>
    </source>
</evidence>
<keyword evidence="6" id="KW-0769">Symport</keyword>
<dbReference type="PROSITE" id="PS50283">
    <property type="entry name" value="NA_SOLUT_SYMP_3"/>
    <property type="match status" value="1"/>
</dbReference>
<reference evidence="15" key="2">
    <citation type="submission" date="2020-01" db="EMBL/GenBank/DDBJ databases">
        <authorList>
            <person name="Campanaro S."/>
        </authorList>
    </citation>
    <scope>NUCLEOTIDE SEQUENCE</scope>
    <source>
        <strain evidence="15">AS06rmzACSIP_7</strain>
    </source>
</reference>
<dbReference type="Pfam" id="PF00474">
    <property type="entry name" value="SSF"/>
    <property type="match status" value="1"/>
</dbReference>
<gene>
    <name evidence="15" type="ORF">GXY80_06875</name>
</gene>
<dbReference type="GO" id="GO:0005298">
    <property type="term" value="F:proline:sodium symporter activity"/>
    <property type="evidence" value="ECO:0007669"/>
    <property type="project" value="TreeGrafter"/>
</dbReference>
<evidence type="ECO:0000256" key="2">
    <source>
        <dbReference type="ARBA" id="ARBA00006434"/>
    </source>
</evidence>